<reference evidence="15" key="1">
    <citation type="submission" date="2023-03" db="EMBL/GenBank/DDBJ databases">
        <title>Massive genome expansion in bonnet fungi (Mycena s.s.) driven by repeated elements and novel gene families across ecological guilds.</title>
        <authorList>
            <consortium name="Lawrence Berkeley National Laboratory"/>
            <person name="Harder C.B."/>
            <person name="Miyauchi S."/>
            <person name="Viragh M."/>
            <person name="Kuo A."/>
            <person name="Thoen E."/>
            <person name="Andreopoulos B."/>
            <person name="Lu D."/>
            <person name="Skrede I."/>
            <person name="Drula E."/>
            <person name="Henrissat B."/>
            <person name="Morin E."/>
            <person name="Kohler A."/>
            <person name="Barry K."/>
            <person name="LaButti K."/>
            <person name="Morin E."/>
            <person name="Salamov A."/>
            <person name="Lipzen A."/>
            <person name="Mereny Z."/>
            <person name="Hegedus B."/>
            <person name="Baldrian P."/>
            <person name="Stursova M."/>
            <person name="Weitz H."/>
            <person name="Taylor A."/>
            <person name="Grigoriev I.V."/>
            <person name="Nagy L.G."/>
            <person name="Martin F."/>
            <person name="Kauserud H."/>
        </authorList>
    </citation>
    <scope>NUCLEOTIDE SEQUENCE</scope>
    <source>
        <strain evidence="15">CBHHK067</strain>
    </source>
</reference>
<feature type="transmembrane region" description="Helical" evidence="14">
    <location>
        <begin position="6"/>
        <end position="22"/>
    </location>
</feature>
<comment type="cofactor">
    <cofactor evidence="1 13">
        <name>heme</name>
        <dbReference type="ChEBI" id="CHEBI:30413"/>
    </cofactor>
</comment>
<comment type="caution">
    <text evidence="15">The sequence shown here is derived from an EMBL/GenBank/DDBJ whole genome shotgun (WGS) entry which is preliminary data.</text>
</comment>
<keyword evidence="7 13" id="KW-0479">Metal-binding</keyword>
<dbReference type="InterPro" id="IPR001128">
    <property type="entry name" value="Cyt_P450"/>
</dbReference>
<protein>
    <submittedName>
        <fullName evidence="15">Cytochrome P450</fullName>
    </submittedName>
</protein>
<organism evidence="15 16">
    <name type="scientific">Mycena rosella</name>
    <name type="common">Pink bonnet</name>
    <name type="synonym">Agaricus rosellus</name>
    <dbReference type="NCBI Taxonomy" id="1033263"/>
    <lineage>
        <taxon>Eukaryota</taxon>
        <taxon>Fungi</taxon>
        <taxon>Dikarya</taxon>
        <taxon>Basidiomycota</taxon>
        <taxon>Agaricomycotina</taxon>
        <taxon>Agaricomycetes</taxon>
        <taxon>Agaricomycetidae</taxon>
        <taxon>Agaricales</taxon>
        <taxon>Marasmiineae</taxon>
        <taxon>Mycenaceae</taxon>
        <taxon>Mycena</taxon>
    </lineage>
</organism>
<evidence type="ECO:0000256" key="5">
    <source>
        <dbReference type="ARBA" id="ARBA00022617"/>
    </source>
</evidence>
<evidence type="ECO:0000256" key="13">
    <source>
        <dbReference type="PIRSR" id="PIRSR602401-1"/>
    </source>
</evidence>
<dbReference type="PANTHER" id="PTHR24305:SF166">
    <property type="entry name" value="CYTOCHROME P450 12A4, MITOCHONDRIAL-RELATED"/>
    <property type="match status" value="1"/>
</dbReference>
<keyword evidence="10 13" id="KW-0408">Iron</keyword>
<keyword evidence="11" id="KW-0503">Monooxygenase</keyword>
<keyword evidence="6 14" id="KW-0812">Transmembrane</keyword>
<dbReference type="GO" id="GO:0016020">
    <property type="term" value="C:membrane"/>
    <property type="evidence" value="ECO:0007669"/>
    <property type="project" value="UniProtKB-SubCell"/>
</dbReference>
<dbReference type="EMBL" id="JARKIE010000023">
    <property type="protein sequence ID" value="KAJ7699206.1"/>
    <property type="molecule type" value="Genomic_DNA"/>
</dbReference>
<dbReference type="Proteomes" id="UP001221757">
    <property type="component" value="Unassembled WGS sequence"/>
</dbReference>
<evidence type="ECO:0000256" key="11">
    <source>
        <dbReference type="ARBA" id="ARBA00023033"/>
    </source>
</evidence>
<evidence type="ECO:0000256" key="14">
    <source>
        <dbReference type="SAM" id="Phobius"/>
    </source>
</evidence>
<dbReference type="GO" id="GO:0020037">
    <property type="term" value="F:heme binding"/>
    <property type="evidence" value="ECO:0007669"/>
    <property type="project" value="InterPro"/>
</dbReference>
<evidence type="ECO:0000313" key="15">
    <source>
        <dbReference type="EMBL" id="KAJ7699206.1"/>
    </source>
</evidence>
<keyword evidence="12 14" id="KW-0472">Membrane</keyword>
<keyword evidence="16" id="KW-1185">Reference proteome</keyword>
<evidence type="ECO:0000256" key="12">
    <source>
        <dbReference type="ARBA" id="ARBA00023136"/>
    </source>
</evidence>
<comment type="similarity">
    <text evidence="4">Belongs to the cytochrome P450 family.</text>
</comment>
<evidence type="ECO:0000256" key="8">
    <source>
        <dbReference type="ARBA" id="ARBA00022989"/>
    </source>
</evidence>
<evidence type="ECO:0000313" key="16">
    <source>
        <dbReference type="Proteomes" id="UP001221757"/>
    </source>
</evidence>
<comment type="pathway">
    <text evidence="3">Secondary metabolite biosynthesis; terpenoid biosynthesis.</text>
</comment>
<feature type="transmembrane region" description="Helical" evidence="14">
    <location>
        <begin position="244"/>
        <end position="266"/>
    </location>
</feature>
<evidence type="ECO:0000256" key="7">
    <source>
        <dbReference type="ARBA" id="ARBA00022723"/>
    </source>
</evidence>
<proteinExistence type="inferred from homology"/>
<feature type="binding site" description="axial binding residue" evidence="13">
    <location>
        <position position="479"/>
    </location>
    <ligand>
        <name>heme</name>
        <dbReference type="ChEBI" id="CHEBI:30413"/>
    </ligand>
    <ligandPart>
        <name>Fe</name>
        <dbReference type="ChEBI" id="CHEBI:18248"/>
    </ligandPart>
</feature>
<evidence type="ECO:0000256" key="1">
    <source>
        <dbReference type="ARBA" id="ARBA00001971"/>
    </source>
</evidence>
<dbReference type="InterPro" id="IPR050121">
    <property type="entry name" value="Cytochrome_P450_monoxygenase"/>
</dbReference>
<evidence type="ECO:0000256" key="4">
    <source>
        <dbReference type="ARBA" id="ARBA00010617"/>
    </source>
</evidence>
<evidence type="ECO:0000256" key="3">
    <source>
        <dbReference type="ARBA" id="ARBA00004721"/>
    </source>
</evidence>
<keyword evidence="9" id="KW-0560">Oxidoreductase</keyword>
<dbReference type="InterPro" id="IPR002401">
    <property type="entry name" value="Cyt_P450_E_grp-I"/>
</dbReference>
<dbReference type="PRINTS" id="PR00385">
    <property type="entry name" value="P450"/>
</dbReference>
<dbReference type="Pfam" id="PF00067">
    <property type="entry name" value="p450"/>
    <property type="match status" value="1"/>
</dbReference>
<dbReference type="AlphaFoldDB" id="A0AAD7DU66"/>
<dbReference type="PRINTS" id="PR00463">
    <property type="entry name" value="EP450I"/>
</dbReference>
<evidence type="ECO:0000256" key="6">
    <source>
        <dbReference type="ARBA" id="ARBA00022692"/>
    </source>
</evidence>
<comment type="subcellular location">
    <subcellularLocation>
        <location evidence="2">Membrane</location>
    </subcellularLocation>
</comment>
<sequence length="558" mass="62038">MLSQILWPMAGTTLCYVLFQLVQLRYRDFTSPLCHVVGPKNPSFLGNFRQMANDAYLTDKWRNEFGNNFRFRGLFSSSELYPADIKAINHIVTRSLIYRKAPFNLENSNRITGRGRRIIVRENGPRLYALFTDVFQNPAFGLAQIRLVTEVFVEKVEPLFLSWRSRSPPRLRAPTVAQENGAARIEVLSWLRRETLDVIGQAGFNYQFNALHPGGEQSELEHAFTDLFHSPHAQRNAAFRLAEAMVPILIFLVGISSSLVLASHLIEPKPGMKVVGNARNKMRSKASVIGGDVALGSSRTRDLLSILLKANISKEIPESQRLTDAEVMAQIPTFVIAGHETTSAATAWALHALSSNRAAQNQLRDEVFTISTDNPTMELNSLPYLEMVRETMRVCSPVVYALPLGKPYIDKSGKAHDSLPIRKGQVIHVPILAINTDKNIWGPDAGKFRSFDKSVPDAASQIPSIWVNLLTFYAGTHNCIGFRFAFVEMKALLFTLICVFELEPAVPEGGIGRIASLLQRPTVLAEAGKGSQFPMIGETNQCARFVGLLDFDVVIGLV</sequence>
<dbReference type="PANTHER" id="PTHR24305">
    <property type="entry name" value="CYTOCHROME P450"/>
    <property type="match status" value="1"/>
</dbReference>
<evidence type="ECO:0000256" key="2">
    <source>
        <dbReference type="ARBA" id="ARBA00004370"/>
    </source>
</evidence>
<dbReference type="InterPro" id="IPR036396">
    <property type="entry name" value="Cyt_P450_sf"/>
</dbReference>
<dbReference type="SUPFAM" id="SSF48264">
    <property type="entry name" value="Cytochrome P450"/>
    <property type="match status" value="1"/>
</dbReference>
<accession>A0AAD7DU66</accession>
<name>A0AAD7DU66_MYCRO</name>
<dbReference type="GO" id="GO:0004497">
    <property type="term" value="F:monooxygenase activity"/>
    <property type="evidence" value="ECO:0007669"/>
    <property type="project" value="UniProtKB-KW"/>
</dbReference>
<gene>
    <name evidence="15" type="ORF">B0H17DRAFT_926771</name>
</gene>
<dbReference type="GO" id="GO:0016705">
    <property type="term" value="F:oxidoreductase activity, acting on paired donors, with incorporation or reduction of molecular oxygen"/>
    <property type="evidence" value="ECO:0007669"/>
    <property type="project" value="InterPro"/>
</dbReference>
<evidence type="ECO:0000256" key="9">
    <source>
        <dbReference type="ARBA" id="ARBA00023002"/>
    </source>
</evidence>
<dbReference type="GO" id="GO:0005506">
    <property type="term" value="F:iron ion binding"/>
    <property type="evidence" value="ECO:0007669"/>
    <property type="project" value="InterPro"/>
</dbReference>
<dbReference type="Gene3D" id="1.10.630.10">
    <property type="entry name" value="Cytochrome P450"/>
    <property type="match status" value="1"/>
</dbReference>
<evidence type="ECO:0000256" key="10">
    <source>
        <dbReference type="ARBA" id="ARBA00023004"/>
    </source>
</evidence>
<keyword evidence="8 14" id="KW-1133">Transmembrane helix</keyword>
<keyword evidence="5 13" id="KW-0349">Heme</keyword>